<comment type="caution">
    <text evidence="1">The sequence shown here is derived from an EMBL/GenBank/DDBJ whole genome shotgun (WGS) entry which is preliminary data.</text>
</comment>
<proteinExistence type="predicted"/>
<accession>A0ABS8Z631</accession>
<dbReference type="Proteomes" id="UP001521150">
    <property type="component" value="Unassembled WGS sequence"/>
</dbReference>
<evidence type="ECO:0000313" key="1">
    <source>
        <dbReference type="EMBL" id="MCE7002499.1"/>
    </source>
</evidence>
<name>A0ABS8Z631_9PSEU</name>
<organism evidence="1 2">
    <name type="scientific">Kibdelosporangium philippinense</name>
    <dbReference type="NCBI Taxonomy" id="211113"/>
    <lineage>
        <taxon>Bacteria</taxon>
        <taxon>Bacillati</taxon>
        <taxon>Actinomycetota</taxon>
        <taxon>Actinomycetes</taxon>
        <taxon>Pseudonocardiales</taxon>
        <taxon>Pseudonocardiaceae</taxon>
        <taxon>Kibdelosporangium</taxon>
    </lineage>
</organism>
<gene>
    <name evidence="1" type="ORF">LWC34_06595</name>
</gene>
<dbReference type="NCBIfam" id="NF041510">
    <property type="entry name" value="AMED_5909_fam"/>
    <property type="match status" value="1"/>
</dbReference>
<dbReference type="EMBL" id="JAJVCN010000001">
    <property type="protein sequence ID" value="MCE7002499.1"/>
    <property type="molecule type" value="Genomic_DNA"/>
</dbReference>
<protein>
    <submittedName>
        <fullName evidence="1">Uncharacterized protein</fullName>
    </submittedName>
</protein>
<dbReference type="InterPro" id="IPR048152">
    <property type="entry name" value="AMED_5909-like"/>
</dbReference>
<sequence>MTPPEDASLGEQRDFYQARADMYRRVSETDRRHHWEALACAGLEQEKADLLRVRIEESKVVDPP</sequence>
<evidence type="ECO:0000313" key="2">
    <source>
        <dbReference type="Proteomes" id="UP001521150"/>
    </source>
</evidence>
<keyword evidence="2" id="KW-1185">Reference proteome</keyword>
<reference evidence="1 2" key="1">
    <citation type="submission" date="2021-12" db="EMBL/GenBank/DDBJ databases">
        <title>Genome sequence of Kibdelosporangium philippinense ATCC 49844.</title>
        <authorList>
            <person name="Fedorov E.A."/>
            <person name="Omeragic M."/>
            <person name="Shalygina K.F."/>
            <person name="Maclea K.S."/>
        </authorList>
    </citation>
    <scope>NUCLEOTIDE SEQUENCE [LARGE SCALE GENOMIC DNA]</scope>
    <source>
        <strain evidence="1 2">ATCC 49844</strain>
    </source>
</reference>